<evidence type="ECO:0000256" key="3">
    <source>
        <dbReference type="ARBA" id="ARBA00023002"/>
    </source>
</evidence>
<dbReference type="GO" id="GO:0005506">
    <property type="term" value="F:iron ion binding"/>
    <property type="evidence" value="ECO:0007669"/>
    <property type="project" value="InterPro"/>
</dbReference>
<accession>A0A1Y1ITM4</accession>
<protein>
    <submittedName>
        <fullName evidence="6">Cytochrome P450</fullName>
    </submittedName>
</protein>
<sequence length="358" mass="40043">MELLGSGIFNADGDNWTLQRKTAVHEFSVKKLREHATAVFQEQVGALVRQVDHAAMQGTVLDLQDVLMSFTLESICHVGFGVRLVALTSPDGYTEASDFAKAFNLANQVVAERFLTPVVWKPQDLLSRFMTMRDGNGALLSDAYLRDVVINFINAGRDTSAGAITWMIYELTRNCHVEERILEEVMVVLELGQGEGERLAEQLSFGKVRKLNYLQAALSETLRLHPSVPQDRKTAVDSDVLPDGTQISRGSLVVWTAYTMGRQESIWGPDALEFRPERWLAPNGDYKAESSYKFTAFQGGPRMCIGKDLAFLEMKAAAAALIYNYRFEVVPGHHVKYEIALTMPIKHGLLVNVSRRWS</sequence>
<dbReference type="PRINTS" id="PR00463">
    <property type="entry name" value="EP450I"/>
</dbReference>
<keyword evidence="3" id="KW-0560">Oxidoreductase</keyword>
<dbReference type="InterPro" id="IPR002401">
    <property type="entry name" value="Cyt_P450_E_grp-I"/>
</dbReference>
<feature type="binding site" description="axial binding residue" evidence="5">
    <location>
        <position position="304"/>
    </location>
    <ligand>
        <name>heme</name>
        <dbReference type="ChEBI" id="CHEBI:30413"/>
    </ligand>
    <ligandPart>
        <name>Fe</name>
        <dbReference type="ChEBI" id="CHEBI:18248"/>
    </ligandPart>
</feature>
<keyword evidence="5" id="KW-0349">Heme</keyword>
<dbReference type="SUPFAM" id="SSF48264">
    <property type="entry name" value="Cytochrome P450"/>
    <property type="match status" value="1"/>
</dbReference>
<organism evidence="6 7">
    <name type="scientific">Klebsormidium nitens</name>
    <name type="common">Green alga</name>
    <name type="synonym">Ulothrix nitens</name>
    <dbReference type="NCBI Taxonomy" id="105231"/>
    <lineage>
        <taxon>Eukaryota</taxon>
        <taxon>Viridiplantae</taxon>
        <taxon>Streptophyta</taxon>
        <taxon>Klebsormidiophyceae</taxon>
        <taxon>Klebsormidiales</taxon>
        <taxon>Klebsormidiaceae</taxon>
        <taxon>Klebsormidium</taxon>
    </lineage>
</organism>
<dbReference type="PRINTS" id="PR00385">
    <property type="entry name" value="P450"/>
</dbReference>
<dbReference type="AlphaFoldDB" id="A0A1Y1ITM4"/>
<evidence type="ECO:0000313" key="7">
    <source>
        <dbReference type="Proteomes" id="UP000054558"/>
    </source>
</evidence>
<dbReference type="GO" id="GO:0004497">
    <property type="term" value="F:monooxygenase activity"/>
    <property type="evidence" value="ECO:0007669"/>
    <property type="project" value="InterPro"/>
</dbReference>
<dbReference type="PANTHER" id="PTHR24296">
    <property type="entry name" value="CYTOCHROME P450"/>
    <property type="match status" value="1"/>
</dbReference>
<dbReference type="InterPro" id="IPR001128">
    <property type="entry name" value="Cyt_P450"/>
</dbReference>
<evidence type="ECO:0000256" key="5">
    <source>
        <dbReference type="PIRSR" id="PIRSR602401-1"/>
    </source>
</evidence>
<keyword evidence="2 5" id="KW-0479">Metal-binding</keyword>
<dbReference type="Proteomes" id="UP000054558">
    <property type="component" value="Unassembled WGS sequence"/>
</dbReference>
<dbReference type="GO" id="GO:0020037">
    <property type="term" value="F:heme binding"/>
    <property type="evidence" value="ECO:0007669"/>
    <property type="project" value="InterPro"/>
</dbReference>
<dbReference type="GO" id="GO:0016705">
    <property type="term" value="F:oxidoreductase activity, acting on paired donors, with incorporation or reduction of molecular oxygen"/>
    <property type="evidence" value="ECO:0007669"/>
    <property type="project" value="InterPro"/>
</dbReference>
<keyword evidence="7" id="KW-1185">Reference proteome</keyword>
<evidence type="ECO:0000256" key="1">
    <source>
        <dbReference type="ARBA" id="ARBA00010617"/>
    </source>
</evidence>
<dbReference type="STRING" id="105231.A0A1Y1ITM4"/>
<reference evidence="6 7" key="1">
    <citation type="journal article" date="2014" name="Nat. Commun.">
        <title>Klebsormidium flaccidum genome reveals primary factors for plant terrestrial adaptation.</title>
        <authorList>
            <person name="Hori K."/>
            <person name="Maruyama F."/>
            <person name="Fujisawa T."/>
            <person name="Togashi T."/>
            <person name="Yamamoto N."/>
            <person name="Seo M."/>
            <person name="Sato S."/>
            <person name="Yamada T."/>
            <person name="Mori H."/>
            <person name="Tajima N."/>
            <person name="Moriyama T."/>
            <person name="Ikeuchi M."/>
            <person name="Watanabe M."/>
            <person name="Wada H."/>
            <person name="Kobayashi K."/>
            <person name="Saito M."/>
            <person name="Masuda T."/>
            <person name="Sasaki-Sekimoto Y."/>
            <person name="Mashiguchi K."/>
            <person name="Awai K."/>
            <person name="Shimojima M."/>
            <person name="Masuda S."/>
            <person name="Iwai M."/>
            <person name="Nobusawa T."/>
            <person name="Narise T."/>
            <person name="Kondo S."/>
            <person name="Saito H."/>
            <person name="Sato R."/>
            <person name="Murakawa M."/>
            <person name="Ihara Y."/>
            <person name="Oshima-Yamada Y."/>
            <person name="Ohtaka K."/>
            <person name="Satoh M."/>
            <person name="Sonobe K."/>
            <person name="Ishii M."/>
            <person name="Ohtani R."/>
            <person name="Kanamori-Sato M."/>
            <person name="Honoki R."/>
            <person name="Miyazaki D."/>
            <person name="Mochizuki H."/>
            <person name="Umetsu J."/>
            <person name="Higashi K."/>
            <person name="Shibata D."/>
            <person name="Kamiya Y."/>
            <person name="Sato N."/>
            <person name="Nakamura Y."/>
            <person name="Tabata S."/>
            <person name="Ida S."/>
            <person name="Kurokawa K."/>
            <person name="Ohta H."/>
        </authorList>
    </citation>
    <scope>NUCLEOTIDE SEQUENCE [LARGE SCALE GENOMIC DNA]</scope>
    <source>
        <strain evidence="6 7">NIES-2285</strain>
    </source>
</reference>
<proteinExistence type="inferred from homology"/>
<gene>
    <name evidence="6" type="ORF">KFL_015240010</name>
</gene>
<evidence type="ECO:0000256" key="4">
    <source>
        <dbReference type="ARBA" id="ARBA00023004"/>
    </source>
</evidence>
<dbReference type="OrthoDB" id="1470350at2759"/>
<dbReference type="InterPro" id="IPR036396">
    <property type="entry name" value="Cyt_P450_sf"/>
</dbReference>
<evidence type="ECO:0000313" key="6">
    <source>
        <dbReference type="EMBL" id="GAQ93432.1"/>
    </source>
</evidence>
<name>A0A1Y1ITM4_KLENI</name>
<keyword evidence="4 5" id="KW-0408">Iron</keyword>
<dbReference type="OMA" id="PRGHEWK"/>
<dbReference type="Gene3D" id="1.10.630.10">
    <property type="entry name" value="Cytochrome P450"/>
    <property type="match status" value="1"/>
</dbReference>
<dbReference type="Pfam" id="PF00067">
    <property type="entry name" value="p450"/>
    <property type="match status" value="1"/>
</dbReference>
<comment type="similarity">
    <text evidence="1">Belongs to the cytochrome P450 family.</text>
</comment>
<comment type="cofactor">
    <cofactor evidence="5">
        <name>heme</name>
        <dbReference type="ChEBI" id="CHEBI:30413"/>
    </cofactor>
</comment>
<dbReference type="EMBL" id="DF238473">
    <property type="protein sequence ID" value="GAQ93432.1"/>
    <property type="molecule type" value="Genomic_DNA"/>
</dbReference>
<evidence type="ECO:0000256" key="2">
    <source>
        <dbReference type="ARBA" id="ARBA00022723"/>
    </source>
</evidence>